<dbReference type="Proteomes" id="UP000092401">
    <property type="component" value="Unassembled WGS sequence"/>
</dbReference>
<dbReference type="InterPro" id="IPR012340">
    <property type="entry name" value="NA-bd_OB-fold"/>
</dbReference>
<reference evidence="9 10" key="1">
    <citation type="journal article" date="2016" name="ISME J.">
        <title>Chasing the elusive Euryarchaeota class WSA2: genomes reveal a uniquely fastidious methyl-reducing methanogen.</title>
        <authorList>
            <person name="Nobu M.K."/>
            <person name="Narihiro T."/>
            <person name="Kuroda K."/>
            <person name="Mei R."/>
            <person name="Liu W.T."/>
        </authorList>
    </citation>
    <scope>NUCLEOTIDE SEQUENCE [LARGE SCALE GENOMIC DNA]</scope>
    <source>
        <strain evidence="6">B03fssc0709_Meth_Bin005</strain>
        <strain evidence="7">B15fssc0709_Meth_Bin003</strain>
        <strain evidence="8">BMIXfssc0709_Meth_Bin006</strain>
    </source>
</reference>
<dbReference type="GO" id="GO:0022627">
    <property type="term" value="C:cytosolic small ribosomal subunit"/>
    <property type="evidence" value="ECO:0007669"/>
    <property type="project" value="TreeGrafter"/>
</dbReference>
<accession>A0A150IRA1</accession>
<accession>A0A150IK72</accession>
<keyword evidence="2 5" id="KW-0689">Ribosomal protein</keyword>
<evidence type="ECO:0000256" key="4">
    <source>
        <dbReference type="ARBA" id="ARBA00035146"/>
    </source>
</evidence>
<dbReference type="Pfam" id="PF01200">
    <property type="entry name" value="Ribosomal_S28e"/>
    <property type="match status" value="1"/>
</dbReference>
<evidence type="ECO:0000313" key="10">
    <source>
        <dbReference type="Proteomes" id="UP000092401"/>
    </source>
</evidence>
<evidence type="ECO:0000313" key="11">
    <source>
        <dbReference type="Proteomes" id="UP000092403"/>
    </source>
</evidence>
<dbReference type="EMBL" id="LNGE01000032">
    <property type="protein sequence ID" value="KYC45064.1"/>
    <property type="molecule type" value="Genomic_DNA"/>
</dbReference>
<dbReference type="GO" id="GO:0003735">
    <property type="term" value="F:structural constituent of ribosome"/>
    <property type="evidence" value="ECO:0007669"/>
    <property type="project" value="InterPro"/>
</dbReference>
<evidence type="ECO:0000256" key="2">
    <source>
        <dbReference type="ARBA" id="ARBA00022980"/>
    </source>
</evidence>
<dbReference type="AlphaFoldDB" id="A0A150IYU6"/>
<dbReference type="HAMAP" id="MF_00292">
    <property type="entry name" value="Ribosomal_eS28"/>
    <property type="match status" value="1"/>
</dbReference>
<dbReference type="Proteomes" id="UP000092403">
    <property type="component" value="Unassembled WGS sequence"/>
</dbReference>
<dbReference type="EMBL" id="LNGF01000021">
    <property type="protein sequence ID" value="KYC47561.1"/>
    <property type="molecule type" value="Genomic_DNA"/>
</dbReference>
<dbReference type="GO" id="GO:0006412">
    <property type="term" value="P:translation"/>
    <property type="evidence" value="ECO:0007669"/>
    <property type="project" value="UniProtKB-UniRule"/>
</dbReference>
<evidence type="ECO:0000313" key="8">
    <source>
        <dbReference type="EMBL" id="KYC50171.1"/>
    </source>
</evidence>
<evidence type="ECO:0000256" key="1">
    <source>
        <dbReference type="ARBA" id="ARBA00005943"/>
    </source>
</evidence>
<dbReference type="InterPro" id="IPR028626">
    <property type="entry name" value="Ribosomal_eS28_CS"/>
</dbReference>
<accession>A0A150IYU6</accession>
<dbReference type="Gene3D" id="2.40.50.140">
    <property type="entry name" value="Nucleic acid-binding proteins"/>
    <property type="match status" value="1"/>
</dbReference>
<proteinExistence type="inferred from homology"/>
<evidence type="ECO:0000313" key="6">
    <source>
        <dbReference type="EMBL" id="KYC45064.1"/>
    </source>
</evidence>
<dbReference type="Proteomes" id="UP000091929">
    <property type="component" value="Unassembled WGS sequence"/>
</dbReference>
<keyword evidence="3 5" id="KW-0687">Ribonucleoprotein</keyword>
<comment type="similarity">
    <text evidence="1 5">Belongs to the eukaryotic ribosomal protein eS28 family.</text>
</comment>
<dbReference type="NCBIfam" id="NF003080">
    <property type="entry name" value="PRK04007.1"/>
    <property type="match status" value="1"/>
</dbReference>
<gene>
    <name evidence="5" type="primary">rps28e</name>
    <name evidence="6" type="ORF">APG10_01208</name>
    <name evidence="7" type="ORF">APG11_01061</name>
    <name evidence="8" type="ORF">APG12_00990</name>
</gene>
<evidence type="ECO:0000313" key="7">
    <source>
        <dbReference type="EMBL" id="KYC47561.1"/>
    </source>
</evidence>
<dbReference type="PANTHER" id="PTHR10769:SF3">
    <property type="entry name" value="SMALL RIBOSOMAL SUBUNIT PROTEIN ES28"/>
    <property type="match status" value="1"/>
</dbReference>
<sequence length="72" mass="8055">MAEIDKGIPAEVLEIVVRTGVTGDIFQVRVKVLEGMDKDRVITRNLRGPVKVGDIVVLKETEREAKEIKTPR</sequence>
<evidence type="ECO:0000313" key="9">
    <source>
        <dbReference type="Proteomes" id="UP000091929"/>
    </source>
</evidence>
<name>A0A150IYU6_9EURY</name>
<dbReference type="FunFam" id="2.40.50.140:FF:000145">
    <property type="entry name" value="30S ribosomal protein S28e"/>
    <property type="match status" value="1"/>
</dbReference>
<dbReference type="SUPFAM" id="SSF50249">
    <property type="entry name" value="Nucleic acid-binding proteins"/>
    <property type="match status" value="1"/>
</dbReference>
<dbReference type="PANTHER" id="PTHR10769">
    <property type="entry name" value="40S RIBOSOMAL PROTEIN S28"/>
    <property type="match status" value="1"/>
</dbReference>
<dbReference type="GO" id="GO:0030490">
    <property type="term" value="P:maturation of SSU-rRNA"/>
    <property type="evidence" value="ECO:0007669"/>
    <property type="project" value="TreeGrafter"/>
</dbReference>
<protein>
    <recommendedName>
        <fullName evidence="4 5">Small ribosomal subunit protein eS28</fullName>
    </recommendedName>
</protein>
<evidence type="ECO:0000256" key="5">
    <source>
        <dbReference type="HAMAP-Rule" id="MF_00292"/>
    </source>
</evidence>
<comment type="caution">
    <text evidence="8">The sequence shown here is derived from an EMBL/GenBank/DDBJ whole genome shotgun (WGS) entry which is preliminary data.</text>
</comment>
<dbReference type="EMBL" id="LNJC01000018">
    <property type="protein sequence ID" value="KYC50171.1"/>
    <property type="molecule type" value="Genomic_DNA"/>
</dbReference>
<dbReference type="InterPro" id="IPR000289">
    <property type="entry name" value="Ribosomal_eS28"/>
</dbReference>
<organism evidence="8 11">
    <name type="scientific">Candidatus Methanofastidiosum methylothiophilum</name>
    <dbReference type="NCBI Taxonomy" id="1705564"/>
    <lineage>
        <taxon>Archaea</taxon>
        <taxon>Methanobacteriati</taxon>
        <taxon>Methanobacteriota</taxon>
        <taxon>Stenosarchaea group</taxon>
        <taxon>Candidatus Methanofastidiosia</taxon>
        <taxon>Candidatus Methanofastidiosales</taxon>
        <taxon>Candidatus Methanofastidiosaceae</taxon>
        <taxon>Candidatus Methanofastidiosum</taxon>
    </lineage>
</organism>
<evidence type="ECO:0000256" key="3">
    <source>
        <dbReference type="ARBA" id="ARBA00023274"/>
    </source>
</evidence>
<dbReference type="PROSITE" id="PS00961">
    <property type="entry name" value="RIBOSOMAL_S28E"/>
    <property type="match status" value="1"/>
</dbReference>
<dbReference type="GO" id="GO:0000028">
    <property type="term" value="P:ribosomal small subunit assembly"/>
    <property type="evidence" value="ECO:0007669"/>
    <property type="project" value="TreeGrafter"/>
</dbReference>